<evidence type="ECO:0000313" key="2">
    <source>
        <dbReference type="EMBL" id="TMN22638.1"/>
    </source>
</evidence>
<dbReference type="EMBL" id="VCIA01000001">
    <property type="protein sequence ID" value="TMN22638.1"/>
    <property type="molecule type" value="Genomic_DNA"/>
</dbReference>
<dbReference type="Gene3D" id="1.10.150.650">
    <property type="match status" value="1"/>
</dbReference>
<dbReference type="GO" id="GO:0004534">
    <property type="term" value="F:5'-3' RNA exonuclease activity"/>
    <property type="evidence" value="ECO:0007669"/>
    <property type="project" value="TreeGrafter"/>
</dbReference>
<gene>
    <name evidence="2" type="ORF">FFL34_11415</name>
</gene>
<dbReference type="InterPro" id="IPR003141">
    <property type="entry name" value="Pol/His_phosphatase_N"/>
</dbReference>
<evidence type="ECO:0000313" key="3">
    <source>
        <dbReference type="Proteomes" id="UP000306980"/>
    </source>
</evidence>
<dbReference type="CDD" id="cd07438">
    <property type="entry name" value="PHP_HisPPase_AMP"/>
    <property type="match status" value="1"/>
</dbReference>
<dbReference type="InterPro" id="IPR016195">
    <property type="entry name" value="Pol/histidinol_Pase-like"/>
</dbReference>
<comment type="caution">
    <text evidence="2">The sequence shown here is derived from an EMBL/GenBank/DDBJ whole genome shotgun (WGS) entry which is preliminary data.</text>
</comment>
<dbReference type="Gene3D" id="3.20.20.140">
    <property type="entry name" value="Metal-dependent hydrolases"/>
    <property type="match status" value="1"/>
</dbReference>
<protein>
    <submittedName>
        <fullName evidence="2">PHP domain-containing protein</fullName>
    </submittedName>
</protein>
<proteinExistence type="predicted"/>
<name>A0A5S3QLK4_9BACI</name>
<organism evidence="2 3">
    <name type="scientific">Lentibacillus cibarius</name>
    <dbReference type="NCBI Taxonomy" id="2583219"/>
    <lineage>
        <taxon>Bacteria</taxon>
        <taxon>Bacillati</taxon>
        <taxon>Bacillota</taxon>
        <taxon>Bacilli</taxon>
        <taxon>Bacillales</taxon>
        <taxon>Bacillaceae</taxon>
        <taxon>Lentibacillus</taxon>
    </lineage>
</organism>
<dbReference type="PANTHER" id="PTHR42924:SF3">
    <property type="entry name" value="POLYMERASE_HISTIDINOL PHOSPHATASE N-TERMINAL DOMAIN-CONTAINING PROTEIN"/>
    <property type="match status" value="1"/>
</dbReference>
<dbReference type="Pfam" id="PF02811">
    <property type="entry name" value="PHP"/>
    <property type="match status" value="1"/>
</dbReference>
<feature type="domain" description="Polymerase/histidinol phosphatase N-terminal" evidence="1">
    <location>
        <begin position="3"/>
        <end position="68"/>
    </location>
</feature>
<dbReference type="OrthoDB" id="9804333at2"/>
<sequence>MKADLHVHSHFSDGSDSVKTVMKKASENGVTQISFVDHDTVSGMPEMTRLGNTFGITVIPGIEISAFDFKRNRKVHVLGYDYRPKATNIKSICNKILYRRQAHSLDQIEKLKAVGYELDIDAIVEAAKPSTTIYKQHIMKQLTDAPYTSPAYKQLYQQLFKGNGVAAGDITYIDAFEAVQAITADGGIPVVAHPGQLDSYAIIPELVEAGLVGIERNHPDHGPDDYKRVEDLANAYNLIMTGGTDYHGTFGEAIEVGDITSPSSCGKTKSSLI</sequence>
<dbReference type="Proteomes" id="UP000306980">
    <property type="component" value="Unassembled WGS sequence"/>
</dbReference>
<dbReference type="SMART" id="SM00481">
    <property type="entry name" value="POLIIIAc"/>
    <property type="match status" value="1"/>
</dbReference>
<dbReference type="InterPro" id="IPR004013">
    <property type="entry name" value="PHP_dom"/>
</dbReference>
<dbReference type="RefSeq" id="WP_138603541.1">
    <property type="nucleotide sequence ID" value="NZ_VCIA01000001.1"/>
</dbReference>
<dbReference type="GO" id="GO:0035312">
    <property type="term" value="F:5'-3' DNA exonuclease activity"/>
    <property type="evidence" value="ECO:0007669"/>
    <property type="project" value="TreeGrafter"/>
</dbReference>
<reference evidence="2 3" key="1">
    <citation type="submission" date="2019-05" db="EMBL/GenBank/DDBJ databases">
        <title>Genomic analysis of Lentibacillus sp. NKC220-2.</title>
        <authorList>
            <person name="Oh Y.J."/>
        </authorList>
    </citation>
    <scope>NUCLEOTIDE SEQUENCE [LARGE SCALE GENOMIC DNA]</scope>
    <source>
        <strain evidence="2 3">NKC220-2</strain>
    </source>
</reference>
<dbReference type="SUPFAM" id="SSF89550">
    <property type="entry name" value="PHP domain-like"/>
    <property type="match status" value="1"/>
</dbReference>
<dbReference type="InterPro" id="IPR052018">
    <property type="entry name" value="PHP_domain"/>
</dbReference>
<dbReference type="AlphaFoldDB" id="A0A5S3QLK4"/>
<dbReference type="PANTHER" id="PTHR42924">
    <property type="entry name" value="EXONUCLEASE"/>
    <property type="match status" value="1"/>
</dbReference>
<accession>A0A5S3QLK4</accession>
<evidence type="ECO:0000259" key="1">
    <source>
        <dbReference type="SMART" id="SM00481"/>
    </source>
</evidence>